<gene>
    <name evidence="6" type="ORF">AM506_02190</name>
    <name evidence="7" type="ORF">FHE72_07960</name>
</gene>
<keyword evidence="3 5" id="KW-1133">Transmembrane helix</keyword>
<evidence type="ECO:0000313" key="6">
    <source>
        <dbReference type="EMBL" id="KPL61460.1"/>
    </source>
</evidence>
<dbReference type="Proteomes" id="UP000050398">
    <property type="component" value="Unassembled WGS sequence"/>
</dbReference>
<evidence type="ECO:0000313" key="8">
    <source>
        <dbReference type="Proteomes" id="UP000050398"/>
    </source>
</evidence>
<dbReference type="KEGG" id="bvq:FHE72_07960"/>
<evidence type="ECO:0000256" key="1">
    <source>
        <dbReference type="ARBA" id="ARBA00022475"/>
    </source>
</evidence>
<dbReference type="RefSeq" id="WP_060670344.1">
    <property type="nucleotide sequence ID" value="NZ_CP047394.1"/>
</dbReference>
<name>A0A0P6WU25_9BACI</name>
<reference evidence="6 8" key="1">
    <citation type="submission" date="2015-08" db="EMBL/GenBank/DDBJ databases">
        <title>Draft Genome Sequence of Bacillus vietnamensis UCD-SED5.</title>
        <authorList>
            <person name="Lee R.D."/>
            <person name="Jospin G."/>
            <person name="Lang J.M."/>
            <person name="Coil D.A."/>
            <person name="Eisen J.A."/>
        </authorList>
    </citation>
    <scope>NUCLEOTIDE SEQUENCE [LARGE SCALE GENOMIC DNA]</scope>
    <source>
        <strain evidence="6 8">UCD-SED5</strain>
    </source>
</reference>
<evidence type="ECO:0000313" key="7">
    <source>
        <dbReference type="EMBL" id="QHE60958.1"/>
    </source>
</evidence>
<dbReference type="EMBL" id="LIXZ01000001">
    <property type="protein sequence ID" value="KPL61460.1"/>
    <property type="molecule type" value="Genomic_DNA"/>
</dbReference>
<dbReference type="InterPro" id="IPR010899">
    <property type="entry name" value="UPF0344"/>
</dbReference>
<dbReference type="eggNOG" id="ENOG5032W2Q">
    <property type="taxonomic scope" value="Bacteria"/>
</dbReference>
<evidence type="ECO:0000256" key="3">
    <source>
        <dbReference type="ARBA" id="ARBA00022989"/>
    </source>
</evidence>
<keyword evidence="1 5" id="KW-1003">Cell membrane</keyword>
<dbReference type="PATRIC" id="fig|218284.4.peg.462"/>
<sequence>MFDNTHAHITTWVVAIILFFVAVGLHNAGKKKGMKVVHMILRLFYLLIILTGALLFWKHQGINPALYGIKGLVGIWVIGMFEMILVRMNKGKSTNVLWIVMVIALLIVLYLGLRLPLGLHPFA</sequence>
<keyword evidence="2 5" id="KW-0812">Transmembrane</keyword>
<evidence type="ECO:0000256" key="2">
    <source>
        <dbReference type="ARBA" id="ARBA00022692"/>
    </source>
</evidence>
<dbReference type="Proteomes" id="UP000465062">
    <property type="component" value="Chromosome"/>
</dbReference>
<evidence type="ECO:0000256" key="4">
    <source>
        <dbReference type="ARBA" id="ARBA00023136"/>
    </source>
</evidence>
<reference evidence="7 9" key="2">
    <citation type="submission" date="2019-06" db="EMBL/GenBank/DDBJ databases">
        <title>An operon consisting of a P-type ATPase gene and a transcriptional regular gene given the different cadmium resistance in Bacillus vietamensis 151-6 and Bacillus marisflavi 151-25.</title>
        <authorList>
            <person name="Yu X."/>
        </authorList>
    </citation>
    <scope>NUCLEOTIDE SEQUENCE [LARGE SCALE GENOMIC DNA]</scope>
    <source>
        <strain evidence="7 9">151-6</strain>
    </source>
</reference>
<dbReference type="EMBL" id="CP047394">
    <property type="protein sequence ID" value="QHE60958.1"/>
    <property type="molecule type" value="Genomic_DNA"/>
</dbReference>
<feature type="transmembrane region" description="Helical" evidence="5">
    <location>
        <begin position="96"/>
        <end position="113"/>
    </location>
</feature>
<feature type="transmembrane region" description="Helical" evidence="5">
    <location>
        <begin position="40"/>
        <end position="59"/>
    </location>
</feature>
<accession>A0A0P6WU25</accession>
<feature type="transmembrane region" description="Helical" evidence="5">
    <location>
        <begin position="65"/>
        <end position="84"/>
    </location>
</feature>
<protein>
    <recommendedName>
        <fullName evidence="5">UPF0344 protein AM506_02190</fullName>
    </recommendedName>
</protein>
<evidence type="ECO:0000256" key="5">
    <source>
        <dbReference type="HAMAP-Rule" id="MF_01536"/>
    </source>
</evidence>
<dbReference type="GO" id="GO:0005886">
    <property type="term" value="C:plasma membrane"/>
    <property type="evidence" value="ECO:0007669"/>
    <property type="project" value="UniProtKB-SubCell"/>
</dbReference>
<feature type="transmembrane region" description="Helical" evidence="5">
    <location>
        <begin position="6"/>
        <end position="28"/>
    </location>
</feature>
<dbReference type="AlphaFoldDB" id="A0A0P6WU25"/>
<proteinExistence type="inferred from homology"/>
<comment type="similarity">
    <text evidence="5">Belongs to the UPF0344 family.</text>
</comment>
<organism evidence="6 8">
    <name type="scientific">Rossellomorea vietnamensis</name>
    <dbReference type="NCBI Taxonomy" id="218284"/>
    <lineage>
        <taxon>Bacteria</taxon>
        <taxon>Bacillati</taxon>
        <taxon>Bacillota</taxon>
        <taxon>Bacilli</taxon>
        <taxon>Bacillales</taxon>
        <taxon>Bacillaceae</taxon>
        <taxon>Rossellomorea</taxon>
    </lineage>
</organism>
<comment type="subcellular location">
    <subcellularLocation>
        <location evidence="5">Cell membrane</location>
        <topology evidence="5">Multi-pass membrane protein</topology>
    </subcellularLocation>
</comment>
<dbReference type="Pfam" id="PF07457">
    <property type="entry name" value="DUF1516"/>
    <property type="match status" value="1"/>
</dbReference>
<keyword evidence="4 5" id="KW-0472">Membrane</keyword>
<dbReference type="HAMAP" id="MF_01536">
    <property type="entry name" value="UPF0344"/>
    <property type="match status" value="1"/>
</dbReference>
<dbReference type="OrthoDB" id="2365314at2"/>
<evidence type="ECO:0000313" key="9">
    <source>
        <dbReference type="Proteomes" id="UP000465062"/>
    </source>
</evidence>